<reference evidence="8" key="1">
    <citation type="journal article" date="2023" name="Mol. Phylogenet. Evol.">
        <title>Genome-scale phylogeny and comparative genomics of the fungal order Sordariales.</title>
        <authorList>
            <person name="Hensen N."/>
            <person name="Bonometti L."/>
            <person name="Westerberg I."/>
            <person name="Brannstrom I.O."/>
            <person name="Guillou S."/>
            <person name="Cros-Aarteil S."/>
            <person name="Calhoun S."/>
            <person name="Haridas S."/>
            <person name="Kuo A."/>
            <person name="Mondo S."/>
            <person name="Pangilinan J."/>
            <person name="Riley R."/>
            <person name="LaButti K."/>
            <person name="Andreopoulos B."/>
            <person name="Lipzen A."/>
            <person name="Chen C."/>
            <person name="Yan M."/>
            <person name="Daum C."/>
            <person name="Ng V."/>
            <person name="Clum A."/>
            <person name="Steindorff A."/>
            <person name="Ohm R.A."/>
            <person name="Martin F."/>
            <person name="Silar P."/>
            <person name="Natvig D.O."/>
            <person name="Lalanne C."/>
            <person name="Gautier V."/>
            <person name="Ament-Velasquez S.L."/>
            <person name="Kruys A."/>
            <person name="Hutchinson M.I."/>
            <person name="Powell A.J."/>
            <person name="Barry K."/>
            <person name="Miller A.N."/>
            <person name="Grigoriev I.V."/>
            <person name="Debuchy R."/>
            <person name="Gladieux P."/>
            <person name="Hiltunen Thoren M."/>
            <person name="Johannesson H."/>
        </authorList>
    </citation>
    <scope>NUCLEOTIDE SEQUENCE</scope>
    <source>
        <strain evidence="8">CBS 532.94</strain>
    </source>
</reference>
<organism evidence="8 9">
    <name type="scientific">Achaetomium macrosporum</name>
    <dbReference type="NCBI Taxonomy" id="79813"/>
    <lineage>
        <taxon>Eukaryota</taxon>
        <taxon>Fungi</taxon>
        <taxon>Dikarya</taxon>
        <taxon>Ascomycota</taxon>
        <taxon>Pezizomycotina</taxon>
        <taxon>Sordariomycetes</taxon>
        <taxon>Sordariomycetidae</taxon>
        <taxon>Sordariales</taxon>
        <taxon>Chaetomiaceae</taxon>
        <taxon>Achaetomium</taxon>
    </lineage>
</organism>
<keyword evidence="4" id="KW-0812">Transmembrane</keyword>
<keyword evidence="3" id="KW-1134">Transmembrane beta strand</keyword>
<dbReference type="Gene3D" id="2.40.160.50">
    <property type="entry name" value="membrane protein fhac: a member of the omp85/tpsb transporter family"/>
    <property type="match status" value="1"/>
</dbReference>
<keyword evidence="5" id="KW-0472">Membrane</keyword>
<dbReference type="EMBL" id="MU860240">
    <property type="protein sequence ID" value="KAK4235766.1"/>
    <property type="molecule type" value="Genomic_DNA"/>
</dbReference>
<comment type="caution">
    <text evidence="8">The sequence shown here is derived from an EMBL/GenBank/DDBJ whole genome shotgun (WGS) entry which is preliminary data.</text>
</comment>
<feature type="compositionally biased region" description="Low complexity" evidence="6">
    <location>
        <begin position="20"/>
        <end position="29"/>
    </location>
</feature>
<gene>
    <name evidence="8" type="ORF">C8A03DRAFT_36377</name>
</gene>
<dbReference type="GO" id="GO:0005741">
    <property type="term" value="C:mitochondrial outer membrane"/>
    <property type="evidence" value="ECO:0007669"/>
    <property type="project" value="UniProtKB-SubCell"/>
</dbReference>
<dbReference type="FunFam" id="2.40.160.50:FF:000008">
    <property type="entry name" value="Mitochondrial outer membrane beta-barrel protein Tob55"/>
    <property type="match status" value="1"/>
</dbReference>
<dbReference type="Pfam" id="PF01103">
    <property type="entry name" value="Omp85"/>
    <property type="match status" value="1"/>
</dbReference>
<evidence type="ECO:0000256" key="3">
    <source>
        <dbReference type="ARBA" id="ARBA00022452"/>
    </source>
</evidence>
<feature type="compositionally biased region" description="Gly residues" evidence="6">
    <location>
        <begin position="1"/>
        <end position="11"/>
    </location>
</feature>
<feature type="domain" description="Bacterial surface antigen (D15)" evidence="7">
    <location>
        <begin position="163"/>
        <end position="513"/>
    </location>
</feature>
<name>A0AAN7C6C2_9PEZI</name>
<evidence type="ECO:0000256" key="5">
    <source>
        <dbReference type="ARBA" id="ARBA00023136"/>
    </source>
</evidence>
<dbReference type="AlphaFoldDB" id="A0AAN7C6C2"/>
<dbReference type="PANTHER" id="PTHR12815:SF18">
    <property type="entry name" value="SORTING AND ASSEMBLY MACHINERY COMPONENT 50 HOMOLOG"/>
    <property type="match status" value="1"/>
</dbReference>
<keyword evidence="9" id="KW-1185">Reference proteome</keyword>
<sequence length="514" mass="53763">MANSLGFGGSNAAGQIETNQTASSTTAQQGYTGPTKVLDEHLLTPASISSLEVHGATNTRRSLLDHVLKPLVEESAHAGTTLGQVLDRIGAATKKLARFDIFREEGFGVFLAEAPRPESAPPTDRTDLDISIRVKEKSRLVFSAGTDFGNAEGSAYTNAVARNIFGGAETLSVNASAGTRTRSAYNATFSTPFNGNPDLRFSAEALRSATQKPWASHEEHLAGANLRLAWLTENSDTHALALSTVWRQLTGLAATASPTVRADAGDSLKSSLTHTFTRDRRDNPMLPQRGYLLRTVSELAGWGPLRGDVSFAKTEVEASGALPVAIPGLGSKSGVSVGGGLRLGVLYPLPSGYSLTGPAQPSRINDRFQLGGPTDVRGFKLGGLGPHDGADSVGGDVFAAGSVNALIPVPRTGPESPLRLQLFANAGRLVALHSRGKAKEGSEGLAMDSATVLKGVKSAVAELTNGLPSLAAGFGLVYAHPVARFELNFSLPLVLRRGEEGRKGLQVGVGINFL</sequence>
<reference evidence="8" key="2">
    <citation type="submission" date="2023-05" db="EMBL/GenBank/DDBJ databases">
        <authorList>
            <consortium name="Lawrence Berkeley National Laboratory"/>
            <person name="Steindorff A."/>
            <person name="Hensen N."/>
            <person name="Bonometti L."/>
            <person name="Westerberg I."/>
            <person name="Brannstrom I.O."/>
            <person name="Guillou S."/>
            <person name="Cros-Aarteil S."/>
            <person name="Calhoun S."/>
            <person name="Haridas S."/>
            <person name="Kuo A."/>
            <person name="Mondo S."/>
            <person name="Pangilinan J."/>
            <person name="Riley R."/>
            <person name="Labutti K."/>
            <person name="Andreopoulos B."/>
            <person name="Lipzen A."/>
            <person name="Chen C."/>
            <person name="Yanf M."/>
            <person name="Daum C."/>
            <person name="Ng V."/>
            <person name="Clum A."/>
            <person name="Ohm R."/>
            <person name="Martin F."/>
            <person name="Silar P."/>
            <person name="Natvig D."/>
            <person name="Lalanne C."/>
            <person name="Gautier V."/>
            <person name="Ament-Velasquez S.L."/>
            <person name="Kruys A."/>
            <person name="Hutchinson M.I."/>
            <person name="Powell A.J."/>
            <person name="Barry K."/>
            <person name="Miller A.N."/>
            <person name="Grigoriev I.V."/>
            <person name="Debuchy R."/>
            <person name="Gladieux P."/>
            <person name="Thoren M.H."/>
            <person name="Johannesson H."/>
        </authorList>
    </citation>
    <scope>NUCLEOTIDE SEQUENCE</scope>
    <source>
        <strain evidence="8">CBS 532.94</strain>
    </source>
</reference>
<comment type="subcellular location">
    <subcellularLocation>
        <location evidence="1">Mitochondrion outer membrane</location>
        <topology evidence="1">Multi-pass membrane protein</topology>
    </subcellularLocation>
</comment>
<dbReference type="InterPro" id="IPR039910">
    <property type="entry name" value="D15-like"/>
</dbReference>
<evidence type="ECO:0000256" key="4">
    <source>
        <dbReference type="ARBA" id="ARBA00022692"/>
    </source>
</evidence>
<evidence type="ECO:0000256" key="1">
    <source>
        <dbReference type="ARBA" id="ARBA00004374"/>
    </source>
</evidence>
<dbReference type="InterPro" id="IPR000184">
    <property type="entry name" value="Bac_surfAg_D15"/>
</dbReference>
<protein>
    <submittedName>
        <fullName evidence="8">Surface antigen-domain-containing protein</fullName>
    </submittedName>
</protein>
<feature type="region of interest" description="Disordered" evidence="6">
    <location>
        <begin position="1"/>
        <end position="32"/>
    </location>
</feature>
<proteinExistence type="inferred from homology"/>
<evidence type="ECO:0000256" key="2">
    <source>
        <dbReference type="ARBA" id="ARBA00010913"/>
    </source>
</evidence>
<evidence type="ECO:0000259" key="7">
    <source>
        <dbReference type="Pfam" id="PF01103"/>
    </source>
</evidence>
<dbReference type="GO" id="GO:0045040">
    <property type="term" value="P:protein insertion into mitochondrial outer membrane"/>
    <property type="evidence" value="ECO:0007669"/>
    <property type="project" value="TreeGrafter"/>
</dbReference>
<evidence type="ECO:0000256" key="6">
    <source>
        <dbReference type="SAM" id="MobiDB-lite"/>
    </source>
</evidence>
<evidence type="ECO:0000313" key="9">
    <source>
        <dbReference type="Proteomes" id="UP001303760"/>
    </source>
</evidence>
<comment type="similarity">
    <text evidence="2">Belongs to the SAM50/omp85 family.</text>
</comment>
<accession>A0AAN7C6C2</accession>
<dbReference type="Proteomes" id="UP001303760">
    <property type="component" value="Unassembled WGS sequence"/>
</dbReference>
<dbReference type="PANTHER" id="PTHR12815">
    <property type="entry name" value="SORTING AND ASSEMBLY MACHINERY SAMM50 PROTEIN FAMILY MEMBER"/>
    <property type="match status" value="1"/>
</dbReference>
<evidence type="ECO:0000313" key="8">
    <source>
        <dbReference type="EMBL" id="KAK4235766.1"/>
    </source>
</evidence>